<dbReference type="Gene3D" id="1.10.10.10">
    <property type="entry name" value="Winged helix-like DNA-binding domain superfamily/Winged helix DNA-binding domain"/>
    <property type="match status" value="1"/>
</dbReference>
<evidence type="ECO:0000313" key="2">
    <source>
        <dbReference type="Proteomes" id="UP000032025"/>
    </source>
</evidence>
<dbReference type="EMBL" id="BBJS01000048">
    <property type="protein sequence ID" value="GAN14939.1"/>
    <property type="molecule type" value="Genomic_DNA"/>
</dbReference>
<dbReference type="InterPro" id="IPR036390">
    <property type="entry name" value="WH_DNA-bd_sf"/>
</dbReference>
<sequence length="133" mass="14234">MPPPAARYMSLDPIRADVMVERLKMPAQPHRLTIGLTSLNGARAVGEIEAVAGIGQPAPSRQPVELHRADLVRPRQEARRIFYKMGSGAIEDPIRPLFTALGAHGPDRNMSMPAVSIAHSRAFVGAAASAHIG</sequence>
<dbReference type="Proteomes" id="UP000032025">
    <property type="component" value="Unassembled WGS sequence"/>
</dbReference>
<evidence type="ECO:0000313" key="1">
    <source>
        <dbReference type="EMBL" id="GAN14939.1"/>
    </source>
</evidence>
<comment type="caution">
    <text evidence="1">The sequence shown here is derived from an EMBL/GenBank/DDBJ whole genome shotgun (WGS) entry which is preliminary data.</text>
</comment>
<name>A0A0C9N609_SPHPI</name>
<keyword evidence="2" id="KW-1185">Reference proteome</keyword>
<protein>
    <submittedName>
        <fullName evidence="1">DNA, contig: SP648</fullName>
    </submittedName>
</protein>
<organism evidence="1 2">
    <name type="scientific">Sphingomonas paucimobilis NBRC 13935</name>
    <dbReference type="NCBI Taxonomy" id="1219050"/>
    <lineage>
        <taxon>Bacteria</taxon>
        <taxon>Pseudomonadati</taxon>
        <taxon>Pseudomonadota</taxon>
        <taxon>Alphaproteobacteria</taxon>
        <taxon>Sphingomonadales</taxon>
        <taxon>Sphingomonadaceae</taxon>
        <taxon>Sphingomonas</taxon>
    </lineage>
</organism>
<proteinExistence type="predicted"/>
<dbReference type="SUPFAM" id="SSF46785">
    <property type="entry name" value="Winged helix' DNA-binding domain"/>
    <property type="match status" value="1"/>
</dbReference>
<dbReference type="AlphaFoldDB" id="A0A0C9N609"/>
<gene>
    <name evidence="1" type="ORF">SP6_48_00060</name>
</gene>
<accession>A0A0C9N609</accession>
<reference evidence="1 2" key="1">
    <citation type="submission" date="2014-08" db="EMBL/GenBank/DDBJ databases">
        <title>Whole genome shotgun sequence of Sphingomonas paucimobilis NBRC 13935.</title>
        <authorList>
            <person name="Hosoyama A."/>
            <person name="Hashimoto M."/>
            <person name="Hosoyama Y."/>
            <person name="Noguchi M."/>
            <person name="Uohara A."/>
            <person name="Ohji S."/>
            <person name="Katano-Makiyama Y."/>
            <person name="Ichikawa N."/>
            <person name="Kimura A."/>
            <person name="Yamazoe A."/>
            <person name="Fujita N."/>
        </authorList>
    </citation>
    <scope>NUCLEOTIDE SEQUENCE [LARGE SCALE GENOMIC DNA]</scope>
    <source>
        <strain evidence="1 2">NBRC 13935</strain>
    </source>
</reference>
<dbReference type="InterPro" id="IPR036388">
    <property type="entry name" value="WH-like_DNA-bd_sf"/>
</dbReference>